<reference evidence="11 12" key="1">
    <citation type="submission" date="2019-09" db="EMBL/GenBank/DDBJ databases">
        <title>A chromosome-level genome assembly of the Chinese tupelo Nyssa sinensis.</title>
        <authorList>
            <person name="Yang X."/>
            <person name="Kang M."/>
            <person name="Yang Y."/>
            <person name="Xiong H."/>
            <person name="Wang M."/>
            <person name="Zhang Z."/>
            <person name="Wang Z."/>
            <person name="Wu H."/>
            <person name="Ma T."/>
            <person name="Liu J."/>
            <person name="Xi Z."/>
        </authorList>
    </citation>
    <scope>NUCLEOTIDE SEQUENCE [LARGE SCALE GENOMIC DNA]</scope>
    <source>
        <strain evidence="11">J267</strain>
        <tissue evidence="11">Leaf</tissue>
    </source>
</reference>
<feature type="compositionally biased region" description="Basic and acidic residues" evidence="9">
    <location>
        <begin position="448"/>
        <end position="460"/>
    </location>
</feature>
<evidence type="ECO:0000256" key="2">
    <source>
        <dbReference type="ARBA" id="ARBA00007079"/>
    </source>
</evidence>
<keyword evidence="7 10" id="KW-0472">Membrane</keyword>
<keyword evidence="8" id="KW-0407">Ion channel</keyword>
<keyword evidence="3" id="KW-0813">Transport</keyword>
<evidence type="ECO:0000256" key="9">
    <source>
        <dbReference type="SAM" id="MobiDB-lite"/>
    </source>
</evidence>
<dbReference type="Proteomes" id="UP000325577">
    <property type="component" value="Linkage Group LG17"/>
</dbReference>
<evidence type="ECO:0000313" key="12">
    <source>
        <dbReference type="Proteomes" id="UP000325577"/>
    </source>
</evidence>
<sequence>MATANQENAGPFARAWRWFKALPEKSKSKVVQVASEAKKLGQDDPRRIIHSLKVGLAITLVSLFYSYDPLYQGFGVSAMWAVITVVVVFEFSVGATLGKGLNRGLATFSAGFLGVGAHRLASFSTERSEPILLGLSVFVLAAAVTFIRFFPRMKARYDYGLLIFILTFCLICVSGYRDDEVLDITHKRLSTVLIGGATTVIICIFICPVWAGHDLHNLVATNLEKLGSFLEGFGGEYFRKSGDSESKDNKSSLEGYKSVLNSKSTEESWVNFAKWEPRHGRFRYRHPWDQYLKIGTLTRQCAYRIEDLNNYLNSEIQAPLEIRVKIQELCTKMSSESSYALKELALAIREMIRPSTANAHIANSKVAAKNLKSLIKTGLWRDADLLEIIPTATVASILIDVVACTEKIAESVHELASLAHFKSADVAIAAQQPQPYQQGKLQPSSKIEGPHHVIKIDGPP</sequence>
<evidence type="ECO:0000256" key="6">
    <source>
        <dbReference type="ARBA" id="ARBA00023065"/>
    </source>
</evidence>
<organism evidence="11 12">
    <name type="scientific">Nyssa sinensis</name>
    <dbReference type="NCBI Taxonomy" id="561372"/>
    <lineage>
        <taxon>Eukaryota</taxon>
        <taxon>Viridiplantae</taxon>
        <taxon>Streptophyta</taxon>
        <taxon>Embryophyta</taxon>
        <taxon>Tracheophyta</taxon>
        <taxon>Spermatophyta</taxon>
        <taxon>Magnoliopsida</taxon>
        <taxon>eudicotyledons</taxon>
        <taxon>Gunneridae</taxon>
        <taxon>Pentapetalae</taxon>
        <taxon>asterids</taxon>
        <taxon>Cornales</taxon>
        <taxon>Nyssaceae</taxon>
        <taxon>Nyssa</taxon>
    </lineage>
</organism>
<keyword evidence="4 10" id="KW-0812">Transmembrane</keyword>
<feature type="transmembrane region" description="Helical" evidence="10">
    <location>
        <begin position="131"/>
        <end position="150"/>
    </location>
</feature>
<dbReference type="PANTHER" id="PTHR31086">
    <property type="entry name" value="ALUMINUM-ACTIVATED MALATE TRANSPORTER 10"/>
    <property type="match status" value="1"/>
</dbReference>
<evidence type="ECO:0000256" key="3">
    <source>
        <dbReference type="ARBA" id="ARBA00022448"/>
    </source>
</evidence>
<evidence type="ECO:0000256" key="8">
    <source>
        <dbReference type="ARBA" id="ARBA00023303"/>
    </source>
</evidence>
<evidence type="ECO:0000256" key="5">
    <source>
        <dbReference type="ARBA" id="ARBA00022989"/>
    </source>
</evidence>
<feature type="transmembrane region" description="Helical" evidence="10">
    <location>
        <begin position="48"/>
        <end position="67"/>
    </location>
</feature>
<dbReference type="GO" id="GO:0034220">
    <property type="term" value="P:monoatomic ion transmembrane transport"/>
    <property type="evidence" value="ECO:0007669"/>
    <property type="project" value="UniProtKB-KW"/>
</dbReference>
<keyword evidence="5 10" id="KW-1133">Transmembrane helix</keyword>
<feature type="region of interest" description="Disordered" evidence="9">
    <location>
        <begin position="433"/>
        <end position="460"/>
    </location>
</feature>
<feature type="transmembrane region" description="Helical" evidence="10">
    <location>
        <begin position="105"/>
        <end position="125"/>
    </location>
</feature>
<evidence type="ECO:0000256" key="1">
    <source>
        <dbReference type="ARBA" id="ARBA00004141"/>
    </source>
</evidence>
<keyword evidence="12" id="KW-1185">Reference proteome</keyword>
<gene>
    <name evidence="11" type="ORF">F0562_030875</name>
</gene>
<evidence type="ECO:0000256" key="4">
    <source>
        <dbReference type="ARBA" id="ARBA00022692"/>
    </source>
</evidence>
<evidence type="ECO:0008006" key="13">
    <source>
        <dbReference type="Google" id="ProtNLM"/>
    </source>
</evidence>
<dbReference type="GO" id="GO:0016020">
    <property type="term" value="C:membrane"/>
    <property type="evidence" value="ECO:0007669"/>
    <property type="project" value="UniProtKB-SubCell"/>
</dbReference>
<feature type="transmembrane region" description="Helical" evidence="10">
    <location>
        <begin position="189"/>
        <end position="211"/>
    </location>
</feature>
<evidence type="ECO:0000256" key="7">
    <source>
        <dbReference type="ARBA" id="ARBA00023136"/>
    </source>
</evidence>
<feature type="compositionally biased region" description="Low complexity" evidence="9">
    <location>
        <begin position="433"/>
        <end position="443"/>
    </location>
</feature>
<accession>A0A5J5AXG3</accession>
<dbReference type="Pfam" id="PF11744">
    <property type="entry name" value="ALMT"/>
    <property type="match status" value="2"/>
</dbReference>
<comment type="similarity">
    <text evidence="2">Belongs to the aromatic acid exporter (TC 2.A.85) family.</text>
</comment>
<dbReference type="OrthoDB" id="68611at2759"/>
<keyword evidence="6" id="KW-0406">Ion transport</keyword>
<comment type="subcellular location">
    <subcellularLocation>
        <location evidence="1">Membrane</location>
        <topology evidence="1">Multi-pass membrane protein</topology>
    </subcellularLocation>
</comment>
<dbReference type="InterPro" id="IPR020966">
    <property type="entry name" value="ALMT"/>
</dbReference>
<proteinExistence type="inferred from homology"/>
<feature type="transmembrane region" description="Helical" evidence="10">
    <location>
        <begin position="157"/>
        <end position="177"/>
    </location>
</feature>
<evidence type="ECO:0000256" key="10">
    <source>
        <dbReference type="SAM" id="Phobius"/>
    </source>
</evidence>
<feature type="transmembrane region" description="Helical" evidence="10">
    <location>
        <begin position="73"/>
        <end position="93"/>
    </location>
</feature>
<dbReference type="AlphaFoldDB" id="A0A5J5AXG3"/>
<evidence type="ECO:0000313" key="11">
    <source>
        <dbReference type="EMBL" id="KAA8535805.1"/>
    </source>
</evidence>
<name>A0A5J5AXG3_9ASTE</name>
<dbReference type="EMBL" id="CM018040">
    <property type="protein sequence ID" value="KAA8535805.1"/>
    <property type="molecule type" value="Genomic_DNA"/>
</dbReference>
<protein>
    <recommendedName>
        <fullName evidence="13">Aluminum-activated malate transporter</fullName>
    </recommendedName>
</protein>
<dbReference type="GO" id="GO:0015743">
    <property type="term" value="P:malate transport"/>
    <property type="evidence" value="ECO:0007669"/>
    <property type="project" value="InterPro"/>
</dbReference>